<organism evidence="2 3">
    <name type="scientific">Synechocystis salina LEGE 00031</name>
    <dbReference type="NCBI Taxonomy" id="1828736"/>
    <lineage>
        <taxon>Bacteria</taxon>
        <taxon>Bacillati</taxon>
        <taxon>Cyanobacteriota</taxon>
        <taxon>Cyanophyceae</taxon>
        <taxon>Synechococcales</taxon>
        <taxon>Merismopediaceae</taxon>
        <taxon>Synechocystis</taxon>
    </lineage>
</organism>
<dbReference type="PANTHER" id="PTHR35458">
    <property type="entry name" value="SLR0755 PROTEIN"/>
    <property type="match status" value="1"/>
</dbReference>
<gene>
    <name evidence="2" type="ORF">IQ217_10140</name>
</gene>
<keyword evidence="3" id="KW-1185">Reference proteome</keyword>
<name>A0ABR9VS76_9SYNC</name>
<dbReference type="Gene3D" id="3.40.50.1010">
    <property type="entry name" value="5'-nuclease"/>
    <property type="match status" value="1"/>
</dbReference>
<evidence type="ECO:0000259" key="1">
    <source>
        <dbReference type="Pfam" id="PF01936"/>
    </source>
</evidence>
<dbReference type="RefSeq" id="WP_194019846.1">
    <property type="nucleotide sequence ID" value="NZ_JADEVV010000025.1"/>
</dbReference>
<dbReference type="EMBL" id="JADEVV010000025">
    <property type="protein sequence ID" value="MBE9254194.1"/>
    <property type="molecule type" value="Genomic_DNA"/>
</dbReference>
<accession>A0ABR9VS76</accession>
<dbReference type="Pfam" id="PF01936">
    <property type="entry name" value="NYN"/>
    <property type="match status" value="1"/>
</dbReference>
<dbReference type="Proteomes" id="UP000658720">
    <property type="component" value="Unassembled WGS sequence"/>
</dbReference>
<protein>
    <submittedName>
        <fullName evidence="2">NYN domain-containing protein</fullName>
    </submittedName>
</protein>
<feature type="domain" description="NYN" evidence="1">
    <location>
        <begin position="173"/>
        <end position="314"/>
    </location>
</feature>
<comment type="caution">
    <text evidence="2">The sequence shown here is derived from an EMBL/GenBank/DDBJ whole genome shotgun (WGS) entry which is preliminary data.</text>
</comment>
<dbReference type="PANTHER" id="PTHR35458:SF8">
    <property type="entry name" value="SLR0650 PROTEIN"/>
    <property type="match status" value="1"/>
</dbReference>
<evidence type="ECO:0000313" key="3">
    <source>
        <dbReference type="Proteomes" id="UP000658720"/>
    </source>
</evidence>
<evidence type="ECO:0000313" key="2">
    <source>
        <dbReference type="EMBL" id="MBE9254194.1"/>
    </source>
</evidence>
<reference evidence="2 3" key="1">
    <citation type="submission" date="2020-10" db="EMBL/GenBank/DDBJ databases">
        <authorList>
            <person name="Castelo-Branco R."/>
            <person name="Eusebio N."/>
            <person name="Adriana R."/>
            <person name="Vieira A."/>
            <person name="Brugerolle De Fraissinette N."/>
            <person name="Rezende De Castro R."/>
            <person name="Schneider M.P."/>
            <person name="Vasconcelos V."/>
            <person name="Leao P.N."/>
        </authorList>
    </citation>
    <scope>NUCLEOTIDE SEQUENCE [LARGE SCALE GENOMIC DNA]</scope>
    <source>
        <strain evidence="2 3">LEGE 00031</strain>
    </source>
</reference>
<dbReference type="InterPro" id="IPR047140">
    <property type="entry name" value="LabA"/>
</dbReference>
<sequence>MNIVSLLASGLTLATVGLVSGQGALMATGTAMVTASGASAITVVEQKKKFDSVLRQLEDNFASSQGQMQASMAAIAEQISRLEQDTKVTEKMAQKVDRVHTSNRLVVGKLQKYQRQHLVMAATLEQQGQELEQLQQKTPKSIPPIVSVSEAGASKIVSLVPNLTQQISTTAHIVIDGNNFSKNAQELGLEINWKFLKVALVALAEDSDGFNLKYYGGIYQKPTQAQREKLKHLRDLKYEVVSLPVAQLPNGQSKTLGDDMAIGVDLMDCARSGDEVILVTGDGDFIPLIEKLLDRQVRVKVVGSAQHTNYRLKKYRGQGFEFIALESLVDQIVHLKKPRVA</sequence>
<proteinExistence type="predicted"/>
<dbReference type="InterPro" id="IPR021139">
    <property type="entry name" value="NYN"/>
</dbReference>